<evidence type="ECO:0000313" key="8">
    <source>
        <dbReference type="EMBL" id="KAF2434898.1"/>
    </source>
</evidence>
<dbReference type="InterPro" id="IPR000253">
    <property type="entry name" value="FHA_dom"/>
</dbReference>
<proteinExistence type="inferred from homology"/>
<dbReference type="CDD" id="cd22670">
    <property type="entry name" value="FHA_MEK1-like"/>
    <property type="match status" value="1"/>
</dbReference>
<comment type="caution">
    <text evidence="8">The sequence shown here is derived from an EMBL/GenBank/DDBJ whole genome shotgun (WGS) entry which is preliminary data.</text>
</comment>
<dbReference type="PROSITE" id="PS00107">
    <property type="entry name" value="PROTEIN_KINASE_ATP"/>
    <property type="match status" value="1"/>
</dbReference>
<organism evidence="8 9">
    <name type="scientific">Tothia fuscella</name>
    <dbReference type="NCBI Taxonomy" id="1048955"/>
    <lineage>
        <taxon>Eukaryota</taxon>
        <taxon>Fungi</taxon>
        <taxon>Dikarya</taxon>
        <taxon>Ascomycota</taxon>
        <taxon>Pezizomycotina</taxon>
        <taxon>Dothideomycetes</taxon>
        <taxon>Pleosporomycetidae</taxon>
        <taxon>Venturiales</taxon>
        <taxon>Cylindrosympodiaceae</taxon>
        <taxon>Tothia</taxon>
    </lineage>
</organism>
<keyword evidence="8" id="KW-0808">Transferase</keyword>
<dbReference type="PROSITE" id="PS50006">
    <property type="entry name" value="FHA_DOMAIN"/>
    <property type="match status" value="1"/>
</dbReference>
<keyword evidence="3 4" id="KW-0067">ATP-binding</keyword>
<dbReference type="InterPro" id="IPR008984">
    <property type="entry name" value="SMAD_FHA_dom_sf"/>
</dbReference>
<feature type="region of interest" description="Disordered" evidence="5">
    <location>
        <begin position="673"/>
        <end position="697"/>
    </location>
</feature>
<evidence type="ECO:0000256" key="1">
    <source>
        <dbReference type="ARBA" id="ARBA00005575"/>
    </source>
</evidence>
<dbReference type="Pfam" id="PF00498">
    <property type="entry name" value="FHA"/>
    <property type="match status" value="1"/>
</dbReference>
<dbReference type="InterPro" id="IPR000719">
    <property type="entry name" value="Prot_kinase_dom"/>
</dbReference>
<feature type="domain" description="FHA" evidence="6">
    <location>
        <begin position="39"/>
        <end position="97"/>
    </location>
</feature>
<feature type="domain" description="Protein kinase" evidence="7">
    <location>
        <begin position="158"/>
        <end position="481"/>
    </location>
</feature>
<evidence type="ECO:0000259" key="6">
    <source>
        <dbReference type="PROSITE" id="PS50006"/>
    </source>
</evidence>
<dbReference type="PROSITE" id="PS00108">
    <property type="entry name" value="PROTEIN_KINASE_ST"/>
    <property type="match status" value="1"/>
</dbReference>
<feature type="binding site" evidence="4">
    <location>
        <position position="187"/>
    </location>
    <ligand>
        <name>ATP</name>
        <dbReference type="ChEBI" id="CHEBI:30616"/>
    </ligand>
</feature>
<evidence type="ECO:0000259" key="7">
    <source>
        <dbReference type="PROSITE" id="PS50011"/>
    </source>
</evidence>
<dbReference type="InterPro" id="IPR017441">
    <property type="entry name" value="Protein_kinase_ATP_BS"/>
</dbReference>
<evidence type="ECO:0000256" key="4">
    <source>
        <dbReference type="PROSITE-ProRule" id="PRU10141"/>
    </source>
</evidence>
<protein>
    <submittedName>
        <fullName evidence="8">Kinase-like protein</fullName>
    </submittedName>
</protein>
<comment type="similarity">
    <text evidence="1">Belongs to the protein kinase superfamily. CAMK Ser/Thr protein kinase family. CHEK2 subfamily.</text>
</comment>
<name>A0A9P4P143_9PEZI</name>
<dbReference type="AlphaFoldDB" id="A0A9P4P143"/>
<evidence type="ECO:0000256" key="5">
    <source>
        <dbReference type="SAM" id="MobiDB-lite"/>
    </source>
</evidence>
<sequence length="732" mass="82411">MAEAEADVKGEPVAFLDVYQRDVVDDSGQTIPIYANKEFYIGRSKSCQYQCSDPTISNKHLHIRCIIFEEDATSGIPPLIYAEDLSTNGTFLSNSRDNNSEHRIGRKAGRILLKNGDRLRIGPSISLHFAYASQHATRAIGLTTVQKRETQLFKDRYTITDQIIGSGGHGSVFVAVHKKSNRHVACKVVDVVPFEDELGYKAHSAGASNRTDESESLPLRVRQKQLLEQQKRLVQEDPQFREFDILKDLDHPNIIRLEKVFWSTDTLYIFQELVTGGDLFSFIEYKGGHLSDIEAAVILRQVLKAIEYLHDQDIVHRDLKPDNILMTSWEDGARVVLTDFGNARRLAGSNSTTNQSATKRRMFSVVGTLEYAAPEIHNKNITLSRKQGYSKAVDMWSIGIIASALFTGDVMFTNRIDPRYETNPREVILGLASECDLSKLDDPNSSWRHVGKRPKDFVKNLLVLEESKRLTVKQALAHDWFTNKYHADEFEAVYQRAIQNWEPRRKIFRLVEALDLNRLPLSPNRSTNTKHTKAIASPFFATPSTSTFRLNPKTKHEFSKRVHTPLPKIDEETVAALQTSSLPHSIPQTPVADHVLSVQNSLSQLAIEAEQYAEETMDMLTTTDLTASATPSEATTDIFMADSKDSQPFDIVDSTFPGPTSFSYFTLPAGPPLSNSSSDSEMEGIMETPPLKRRSSPTAESFFLLNDSITNANMMMKEETPSERYAKRMRVV</sequence>
<accession>A0A9P4P143</accession>
<dbReference type="InterPro" id="IPR008271">
    <property type="entry name" value="Ser/Thr_kinase_AS"/>
</dbReference>
<dbReference type="SUPFAM" id="SSF49879">
    <property type="entry name" value="SMAD/FHA domain"/>
    <property type="match status" value="1"/>
</dbReference>
<dbReference type="OrthoDB" id="74764at2759"/>
<dbReference type="SMART" id="SM00220">
    <property type="entry name" value="S_TKc"/>
    <property type="match status" value="1"/>
</dbReference>
<dbReference type="SUPFAM" id="SSF56112">
    <property type="entry name" value="Protein kinase-like (PK-like)"/>
    <property type="match status" value="1"/>
</dbReference>
<keyword evidence="2 4" id="KW-0547">Nucleotide-binding</keyword>
<keyword evidence="8" id="KW-0418">Kinase</keyword>
<dbReference type="Gene3D" id="3.30.200.20">
    <property type="entry name" value="Phosphorylase Kinase, domain 1"/>
    <property type="match status" value="2"/>
</dbReference>
<dbReference type="Gene3D" id="2.60.200.20">
    <property type="match status" value="1"/>
</dbReference>
<dbReference type="SMART" id="SM00240">
    <property type="entry name" value="FHA"/>
    <property type="match status" value="1"/>
</dbReference>
<evidence type="ECO:0000256" key="2">
    <source>
        <dbReference type="ARBA" id="ARBA00022741"/>
    </source>
</evidence>
<dbReference type="Proteomes" id="UP000800235">
    <property type="component" value="Unassembled WGS sequence"/>
</dbReference>
<dbReference type="InterPro" id="IPR011009">
    <property type="entry name" value="Kinase-like_dom_sf"/>
</dbReference>
<dbReference type="EMBL" id="MU007015">
    <property type="protein sequence ID" value="KAF2434898.1"/>
    <property type="molecule type" value="Genomic_DNA"/>
</dbReference>
<dbReference type="PROSITE" id="PS50011">
    <property type="entry name" value="PROTEIN_KINASE_DOM"/>
    <property type="match status" value="1"/>
</dbReference>
<dbReference type="GO" id="GO:0004672">
    <property type="term" value="F:protein kinase activity"/>
    <property type="evidence" value="ECO:0007669"/>
    <property type="project" value="InterPro"/>
</dbReference>
<dbReference type="PANTHER" id="PTHR24347">
    <property type="entry name" value="SERINE/THREONINE-PROTEIN KINASE"/>
    <property type="match status" value="1"/>
</dbReference>
<evidence type="ECO:0000313" key="9">
    <source>
        <dbReference type="Proteomes" id="UP000800235"/>
    </source>
</evidence>
<keyword evidence="9" id="KW-1185">Reference proteome</keyword>
<dbReference type="Gene3D" id="1.10.510.10">
    <property type="entry name" value="Transferase(Phosphotransferase) domain 1"/>
    <property type="match status" value="1"/>
</dbReference>
<dbReference type="GO" id="GO:0005524">
    <property type="term" value="F:ATP binding"/>
    <property type="evidence" value="ECO:0007669"/>
    <property type="project" value="UniProtKB-UniRule"/>
</dbReference>
<reference evidence="8" key="1">
    <citation type="journal article" date="2020" name="Stud. Mycol.">
        <title>101 Dothideomycetes genomes: a test case for predicting lifestyles and emergence of pathogens.</title>
        <authorList>
            <person name="Haridas S."/>
            <person name="Albert R."/>
            <person name="Binder M."/>
            <person name="Bloem J."/>
            <person name="Labutti K."/>
            <person name="Salamov A."/>
            <person name="Andreopoulos B."/>
            <person name="Baker S."/>
            <person name="Barry K."/>
            <person name="Bills G."/>
            <person name="Bluhm B."/>
            <person name="Cannon C."/>
            <person name="Castanera R."/>
            <person name="Culley D."/>
            <person name="Daum C."/>
            <person name="Ezra D."/>
            <person name="Gonzalez J."/>
            <person name="Henrissat B."/>
            <person name="Kuo A."/>
            <person name="Liang C."/>
            <person name="Lipzen A."/>
            <person name="Lutzoni F."/>
            <person name="Magnuson J."/>
            <person name="Mondo S."/>
            <person name="Nolan M."/>
            <person name="Ohm R."/>
            <person name="Pangilinan J."/>
            <person name="Park H.-J."/>
            <person name="Ramirez L."/>
            <person name="Alfaro M."/>
            <person name="Sun H."/>
            <person name="Tritt A."/>
            <person name="Yoshinaga Y."/>
            <person name="Zwiers L.-H."/>
            <person name="Turgeon B."/>
            <person name="Goodwin S."/>
            <person name="Spatafora J."/>
            <person name="Crous P."/>
            <person name="Grigoriev I."/>
        </authorList>
    </citation>
    <scope>NUCLEOTIDE SEQUENCE</scope>
    <source>
        <strain evidence="8">CBS 130266</strain>
    </source>
</reference>
<evidence type="ECO:0000256" key="3">
    <source>
        <dbReference type="ARBA" id="ARBA00022840"/>
    </source>
</evidence>
<dbReference type="Pfam" id="PF00069">
    <property type="entry name" value="Pkinase"/>
    <property type="match status" value="1"/>
</dbReference>
<gene>
    <name evidence="8" type="ORF">EJ08DRAFT_730580</name>
</gene>